<proteinExistence type="predicted"/>
<evidence type="ECO:0000313" key="2">
    <source>
        <dbReference type="EMBL" id="WPC06431.1"/>
    </source>
</evidence>
<protein>
    <submittedName>
        <fullName evidence="2">PQQ-dependent sugar dehydrogenase</fullName>
        <ecNumber evidence="2">1.1.5.-</ecNumber>
    </submittedName>
</protein>
<evidence type="ECO:0000313" key="3">
    <source>
        <dbReference type="Proteomes" id="UP001305928"/>
    </source>
</evidence>
<name>A0ABZ0Q0C4_9PSED</name>
<dbReference type="InterPro" id="IPR012938">
    <property type="entry name" value="Glc/Sorbosone_DH"/>
</dbReference>
<dbReference type="InterPro" id="IPR011041">
    <property type="entry name" value="Quinoprot_gluc/sorb_DH_b-prop"/>
</dbReference>
<dbReference type="PANTHER" id="PTHR19328">
    <property type="entry name" value="HEDGEHOG-INTERACTING PROTEIN"/>
    <property type="match status" value="1"/>
</dbReference>
<dbReference type="InterPro" id="IPR011042">
    <property type="entry name" value="6-blade_b-propeller_TolB-like"/>
</dbReference>
<dbReference type="SUPFAM" id="SSF50952">
    <property type="entry name" value="Soluble quinoprotein glucose dehydrogenase"/>
    <property type="match status" value="1"/>
</dbReference>
<reference evidence="2 3" key="1">
    <citation type="submission" date="2023-11" db="EMBL/GenBank/DDBJ databases">
        <title>Complete genome of Pseudomonas benzenivorans BA3361.</title>
        <authorList>
            <person name="Shin S.Y."/>
            <person name="Song J."/>
            <person name="Kang H."/>
        </authorList>
    </citation>
    <scope>NUCLEOTIDE SEQUENCE [LARGE SCALE GENOMIC DNA]</scope>
    <source>
        <strain evidence="2 3">HNIBRBA3361</strain>
    </source>
</reference>
<sequence length="381" mass="42332">MPARSALVLLALAAALLLPAAALGREYPSERGIVQVEELLSGLEHPWALAFLPERQGLLLTERPGRLRLFDADGRLSAPIQGVPTVYARGQGGLLDVALSPDFATDRWVYLAYAEAGAQRRAGTAVGRGRLSADRRRLEDFEVIFRQLPKLSTGVHFGARLVFDRQGYLFIALGENNQRPTAQHLDKLQGKVVRLYPDGRVPHDNPFVDRAGARPEIWSYGHRNPQGAALNPWTGRLWVHEHGPRGGDEINIPQAGRNYGWPLATHGVNYSFLPIPEAQGKTVAGTEPPHHVWEKSPAISGMAFYDGQRFPAWRHSLFIGALAGRVLLRLELDGDRLSHEERLLEPLDARIRDVRQGPDGYLYVLTDSENGRLLRLGLRPR</sequence>
<dbReference type="EMBL" id="CP137892">
    <property type="protein sequence ID" value="WPC06431.1"/>
    <property type="molecule type" value="Genomic_DNA"/>
</dbReference>
<accession>A0ABZ0Q0C4</accession>
<dbReference type="Proteomes" id="UP001305928">
    <property type="component" value="Chromosome"/>
</dbReference>
<evidence type="ECO:0000259" key="1">
    <source>
        <dbReference type="Pfam" id="PF07995"/>
    </source>
</evidence>
<dbReference type="Gene3D" id="2.120.10.30">
    <property type="entry name" value="TolB, C-terminal domain"/>
    <property type="match status" value="1"/>
</dbReference>
<keyword evidence="2" id="KW-0560">Oxidoreductase</keyword>
<dbReference type="EC" id="1.1.5.-" evidence="2"/>
<dbReference type="GO" id="GO:0016491">
    <property type="term" value="F:oxidoreductase activity"/>
    <property type="evidence" value="ECO:0007669"/>
    <property type="project" value="UniProtKB-KW"/>
</dbReference>
<keyword evidence="3" id="KW-1185">Reference proteome</keyword>
<feature type="domain" description="Glucose/Sorbosone dehydrogenase" evidence="1">
    <location>
        <begin position="43"/>
        <end position="375"/>
    </location>
</feature>
<gene>
    <name evidence="2" type="ORF">SBP02_06660</name>
</gene>
<dbReference type="RefSeq" id="WP_318645609.1">
    <property type="nucleotide sequence ID" value="NZ_CP137892.1"/>
</dbReference>
<organism evidence="2 3">
    <name type="scientific">Pseudomonas benzenivorans</name>
    <dbReference type="NCBI Taxonomy" id="556533"/>
    <lineage>
        <taxon>Bacteria</taxon>
        <taxon>Pseudomonadati</taxon>
        <taxon>Pseudomonadota</taxon>
        <taxon>Gammaproteobacteria</taxon>
        <taxon>Pseudomonadales</taxon>
        <taxon>Pseudomonadaceae</taxon>
        <taxon>Pseudomonas</taxon>
    </lineage>
</organism>
<dbReference type="PANTHER" id="PTHR19328:SF75">
    <property type="entry name" value="ALDOSE SUGAR DEHYDROGENASE YLII"/>
    <property type="match status" value="1"/>
</dbReference>
<dbReference type="Pfam" id="PF07995">
    <property type="entry name" value="GSDH"/>
    <property type="match status" value="1"/>
</dbReference>